<dbReference type="PATRIC" id="fig|1121307.3.peg.2343"/>
<dbReference type="InterPro" id="IPR009734">
    <property type="entry name" value="Myoviridae_GpU"/>
</dbReference>
<dbReference type="OrthoDB" id="9815316at2"/>
<dbReference type="EMBL" id="LFVU01000003">
    <property type="protein sequence ID" value="KMT23014.1"/>
    <property type="molecule type" value="Genomic_DNA"/>
</dbReference>
<gene>
    <name evidence="2" type="ORF">CLCY_7c00610</name>
</gene>
<sequence>MPIASFGKKVFSVSLNRVYTFNGYTRTSALSVEEQEVAGSKPSSYIKGSALDDLGITIELKKMKGIDVRKEINEWMAIKDSKTPENFILGGSRVGANKYLLVSVGESDVLIDNQGRVLSAKIDLKFKEFVRLGKKEEKPKTSKDDKSKNKRKNSNSKKSKDKGKKTSDKKKSSNKKSGSSSKRSSSAASNKKVEALEKEIFGK</sequence>
<feature type="compositionally biased region" description="Basic residues" evidence="1">
    <location>
        <begin position="148"/>
        <end position="163"/>
    </location>
</feature>
<feature type="region of interest" description="Disordered" evidence="1">
    <location>
        <begin position="135"/>
        <end position="203"/>
    </location>
</feature>
<dbReference type="STRING" id="1121307.CLCY_7c00610"/>
<dbReference type="RefSeq" id="WP_048569400.1">
    <property type="nucleotide sequence ID" value="NZ_LFVU01000003.1"/>
</dbReference>
<evidence type="ECO:0000313" key="2">
    <source>
        <dbReference type="EMBL" id="KMT23014.1"/>
    </source>
</evidence>
<dbReference type="Proteomes" id="UP000036756">
    <property type="component" value="Unassembled WGS sequence"/>
</dbReference>
<evidence type="ECO:0000313" key="3">
    <source>
        <dbReference type="Proteomes" id="UP000036756"/>
    </source>
</evidence>
<feature type="compositionally biased region" description="Basic and acidic residues" evidence="1">
    <location>
        <begin position="191"/>
        <end position="203"/>
    </location>
</feature>
<accession>A0A0J8DFL5</accession>
<dbReference type="Pfam" id="PF06995">
    <property type="entry name" value="Phage_P2_GpU"/>
    <property type="match status" value="1"/>
</dbReference>
<name>A0A0J8DFL5_CLOCY</name>
<evidence type="ECO:0000256" key="1">
    <source>
        <dbReference type="SAM" id="MobiDB-lite"/>
    </source>
</evidence>
<comment type="caution">
    <text evidence="2">The sequence shown here is derived from an EMBL/GenBank/DDBJ whole genome shotgun (WGS) entry which is preliminary data.</text>
</comment>
<organism evidence="2 3">
    <name type="scientific">Clostridium cylindrosporum DSM 605</name>
    <dbReference type="NCBI Taxonomy" id="1121307"/>
    <lineage>
        <taxon>Bacteria</taxon>
        <taxon>Bacillati</taxon>
        <taxon>Bacillota</taxon>
        <taxon>Clostridia</taxon>
        <taxon>Eubacteriales</taxon>
        <taxon>Clostridiaceae</taxon>
        <taxon>Clostridium</taxon>
    </lineage>
</organism>
<feature type="compositionally biased region" description="Basic and acidic residues" evidence="1">
    <location>
        <begin position="135"/>
        <end position="147"/>
    </location>
</feature>
<protein>
    <submittedName>
        <fullName evidence="2">Uncharacterized protein</fullName>
    </submittedName>
</protein>
<dbReference type="AlphaFoldDB" id="A0A0J8DFL5"/>
<proteinExistence type="predicted"/>
<feature type="compositionally biased region" description="Low complexity" evidence="1">
    <location>
        <begin position="175"/>
        <end position="190"/>
    </location>
</feature>
<reference evidence="2 3" key="1">
    <citation type="submission" date="2015-06" db="EMBL/GenBank/DDBJ databases">
        <title>Draft genome sequence of the purine-degrading Clostridium cylindrosporum HC-1 (DSM 605).</title>
        <authorList>
            <person name="Poehlein A."/>
            <person name="Schiel-Bengelsdorf B."/>
            <person name="Bengelsdorf F."/>
            <person name="Daniel R."/>
            <person name="Duerre P."/>
        </authorList>
    </citation>
    <scope>NUCLEOTIDE SEQUENCE [LARGE SCALE GENOMIC DNA]</scope>
    <source>
        <strain evidence="2 3">DSM 605</strain>
    </source>
</reference>
<keyword evidence="3" id="KW-1185">Reference proteome</keyword>